<evidence type="ECO:0000313" key="2">
    <source>
        <dbReference type="Proteomes" id="UP000789739"/>
    </source>
</evidence>
<proteinExistence type="predicted"/>
<organism evidence="1 2">
    <name type="scientific">Paraglomus brasilianum</name>
    <dbReference type="NCBI Taxonomy" id="144538"/>
    <lineage>
        <taxon>Eukaryota</taxon>
        <taxon>Fungi</taxon>
        <taxon>Fungi incertae sedis</taxon>
        <taxon>Mucoromycota</taxon>
        <taxon>Glomeromycotina</taxon>
        <taxon>Glomeromycetes</taxon>
        <taxon>Paraglomerales</taxon>
        <taxon>Paraglomeraceae</taxon>
        <taxon>Paraglomus</taxon>
    </lineage>
</organism>
<evidence type="ECO:0000313" key="1">
    <source>
        <dbReference type="EMBL" id="CAG8656359.1"/>
    </source>
</evidence>
<comment type="caution">
    <text evidence="1">The sequence shown here is derived from an EMBL/GenBank/DDBJ whole genome shotgun (WGS) entry which is preliminary data.</text>
</comment>
<accession>A0A9N9E1Q0</accession>
<dbReference type="AlphaFoldDB" id="A0A9N9E1Q0"/>
<name>A0A9N9E1Q0_9GLOM</name>
<protein>
    <submittedName>
        <fullName evidence="1">7155_t:CDS:1</fullName>
    </submittedName>
</protein>
<dbReference type="SUPFAM" id="SSF56112">
    <property type="entry name" value="Protein kinase-like (PK-like)"/>
    <property type="match status" value="1"/>
</dbReference>
<dbReference type="GO" id="GO:0004672">
    <property type="term" value="F:protein kinase activity"/>
    <property type="evidence" value="ECO:0007669"/>
    <property type="project" value="InterPro"/>
</dbReference>
<gene>
    <name evidence="1" type="ORF">PBRASI_LOCUS10540</name>
</gene>
<dbReference type="OrthoDB" id="2339265at2759"/>
<dbReference type="Gene3D" id="1.10.510.10">
    <property type="entry name" value="Transferase(Phosphotransferase) domain 1"/>
    <property type="match status" value="1"/>
</dbReference>
<dbReference type="InterPro" id="IPR011009">
    <property type="entry name" value="Kinase-like_dom_sf"/>
</dbReference>
<keyword evidence="2" id="KW-1185">Reference proteome</keyword>
<sequence>INVEVKKEPGAGGDPHIQNAAYYKQYLIQNQDFAKTTRLPCFLIQVYGPELNISTVILSNKITIDPYHFTLSLACSSDWLKDFAHIFNALVFVVEMLEHLQGLPQRLFVKFTKQYPKDIHQACADADIAPTLYGFEKLPGGWFMVVMAHMTGFYALSDSNSSITAHISEELWNVLRKLHNLGYVHGDLRKENILVCKEDAKANVVFIDWDWAGVAGEVCYPISINPAIYRHPTAKALQPILMEHDEYMLKNICLTHNVVDESLDQ</sequence>
<dbReference type="PROSITE" id="PS00109">
    <property type="entry name" value="PROTEIN_KINASE_TYR"/>
    <property type="match status" value="1"/>
</dbReference>
<dbReference type="Proteomes" id="UP000789739">
    <property type="component" value="Unassembled WGS sequence"/>
</dbReference>
<reference evidence="1" key="1">
    <citation type="submission" date="2021-06" db="EMBL/GenBank/DDBJ databases">
        <authorList>
            <person name="Kallberg Y."/>
            <person name="Tangrot J."/>
            <person name="Rosling A."/>
        </authorList>
    </citation>
    <scope>NUCLEOTIDE SEQUENCE</scope>
    <source>
        <strain evidence="1">BR232B</strain>
    </source>
</reference>
<feature type="non-terminal residue" evidence="1">
    <location>
        <position position="265"/>
    </location>
</feature>
<dbReference type="InterPro" id="IPR008266">
    <property type="entry name" value="Tyr_kinase_AS"/>
</dbReference>
<dbReference type="EMBL" id="CAJVPI010003261">
    <property type="protein sequence ID" value="CAG8656359.1"/>
    <property type="molecule type" value="Genomic_DNA"/>
</dbReference>